<keyword evidence="4" id="KW-1003">Cell membrane</keyword>
<dbReference type="AlphaFoldDB" id="A0A1M5G6I0"/>
<evidence type="ECO:0000259" key="24">
    <source>
        <dbReference type="Pfam" id="PF03061"/>
    </source>
</evidence>
<evidence type="ECO:0000256" key="16">
    <source>
        <dbReference type="ARBA" id="ARBA00038848"/>
    </source>
</evidence>
<dbReference type="GO" id="GO:0005737">
    <property type="term" value="C:cytoplasm"/>
    <property type="evidence" value="ECO:0007669"/>
    <property type="project" value="UniProtKB-SubCell"/>
</dbReference>
<comment type="catalytic activity">
    <reaction evidence="20">
        <text>hexadecanoyl-CoA + H2O = hexadecanoate + CoA + H(+)</text>
        <dbReference type="Rhea" id="RHEA:16645"/>
        <dbReference type="ChEBI" id="CHEBI:7896"/>
        <dbReference type="ChEBI" id="CHEBI:15377"/>
        <dbReference type="ChEBI" id="CHEBI:15378"/>
        <dbReference type="ChEBI" id="CHEBI:57287"/>
        <dbReference type="ChEBI" id="CHEBI:57379"/>
        <dbReference type="EC" id="3.1.2.2"/>
    </reaction>
    <physiologicalReaction direction="left-to-right" evidence="20">
        <dbReference type="Rhea" id="RHEA:16646"/>
    </physiologicalReaction>
</comment>
<feature type="domain" description="Thioesterase" evidence="24">
    <location>
        <begin position="56"/>
        <end position="132"/>
    </location>
</feature>
<evidence type="ECO:0000313" key="25">
    <source>
        <dbReference type="EMBL" id="SHF99326.1"/>
    </source>
</evidence>
<dbReference type="Gene3D" id="3.10.129.10">
    <property type="entry name" value="Hotdog Thioesterase"/>
    <property type="match status" value="1"/>
</dbReference>
<evidence type="ECO:0000256" key="12">
    <source>
        <dbReference type="ARBA" id="ARBA00023273"/>
    </source>
</evidence>
<evidence type="ECO:0000256" key="23">
    <source>
        <dbReference type="ARBA" id="ARBA00048180"/>
    </source>
</evidence>
<keyword evidence="26" id="KW-1185">Reference proteome</keyword>
<comment type="catalytic activity">
    <reaction evidence="23">
        <text>tetradecanoyl-CoA + H2O = tetradecanoate + CoA + H(+)</text>
        <dbReference type="Rhea" id="RHEA:40119"/>
        <dbReference type="ChEBI" id="CHEBI:15377"/>
        <dbReference type="ChEBI" id="CHEBI:15378"/>
        <dbReference type="ChEBI" id="CHEBI:30807"/>
        <dbReference type="ChEBI" id="CHEBI:57287"/>
        <dbReference type="ChEBI" id="CHEBI:57385"/>
    </reaction>
    <physiologicalReaction direction="left-to-right" evidence="23">
        <dbReference type="Rhea" id="RHEA:40120"/>
    </physiologicalReaction>
</comment>
<dbReference type="STRING" id="1484053.SAMN05444274_11730"/>
<evidence type="ECO:0000256" key="22">
    <source>
        <dbReference type="ARBA" id="ARBA00048074"/>
    </source>
</evidence>
<evidence type="ECO:0000256" key="20">
    <source>
        <dbReference type="ARBA" id="ARBA00047734"/>
    </source>
</evidence>
<comment type="catalytic activity">
    <reaction evidence="14">
        <text>(9Z)-octadecenoyl-CoA + H2O = (9Z)-octadecenoate + CoA + H(+)</text>
        <dbReference type="Rhea" id="RHEA:40139"/>
        <dbReference type="ChEBI" id="CHEBI:15377"/>
        <dbReference type="ChEBI" id="CHEBI:15378"/>
        <dbReference type="ChEBI" id="CHEBI:30823"/>
        <dbReference type="ChEBI" id="CHEBI:57287"/>
        <dbReference type="ChEBI" id="CHEBI:57387"/>
    </reaction>
    <physiologicalReaction direction="left-to-right" evidence="14">
        <dbReference type="Rhea" id="RHEA:40140"/>
    </physiologicalReaction>
</comment>
<dbReference type="PANTHER" id="PTHR12418">
    <property type="entry name" value="ACYL-COENZYME A THIOESTERASE THEM4"/>
    <property type="match status" value="1"/>
</dbReference>
<evidence type="ECO:0000256" key="15">
    <source>
        <dbReference type="ARBA" id="ARBA00038456"/>
    </source>
</evidence>
<evidence type="ECO:0000256" key="6">
    <source>
        <dbReference type="ARBA" id="ARBA00022703"/>
    </source>
</evidence>
<keyword evidence="11" id="KW-0472">Membrane</keyword>
<sequence length="161" mass="17801">MRKITNPFSHAADNGAYNCFGCSPANEHGLHLEFWEDGDELVAKWQPQNEYEGWIGVLHGGIQATLMDEAAAWLVFVKMKTSGVTSFLNVSYSKPVHISKGEITIRARLMAIEKHIASIECILQDGDGRACAKAEAGYFCFPEKIARAKYNYPGADAFTPE</sequence>
<evidence type="ECO:0000256" key="5">
    <source>
        <dbReference type="ARBA" id="ARBA00022490"/>
    </source>
</evidence>
<reference evidence="26" key="1">
    <citation type="submission" date="2016-11" db="EMBL/GenBank/DDBJ databases">
        <authorList>
            <person name="Varghese N."/>
            <person name="Submissions S."/>
        </authorList>
    </citation>
    <scope>NUCLEOTIDE SEQUENCE [LARGE SCALE GENOMIC DNA]</scope>
    <source>
        <strain evidence="26">DSM 26910</strain>
    </source>
</reference>
<keyword evidence="10" id="KW-0443">Lipid metabolism</keyword>
<organism evidence="25 26">
    <name type="scientific">Mariniphaga anaerophila</name>
    <dbReference type="NCBI Taxonomy" id="1484053"/>
    <lineage>
        <taxon>Bacteria</taxon>
        <taxon>Pseudomonadati</taxon>
        <taxon>Bacteroidota</taxon>
        <taxon>Bacteroidia</taxon>
        <taxon>Marinilabiliales</taxon>
        <taxon>Prolixibacteraceae</taxon>
        <taxon>Mariniphaga</taxon>
    </lineage>
</organism>
<evidence type="ECO:0000256" key="21">
    <source>
        <dbReference type="ARBA" id="ARBA00047969"/>
    </source>
</evidence>
<protein>
    <recommendedName>
        <fullName evidence="17">Acyl-coenzyme A thioesterase THEM4</fullName>
        <ecNumber evidence="16">3.1.2.2</ecNumber>
    </recommendedName>
    <alternativeName>
        <fullName evidence="18">Thioesterase superfamily member 4</fullName>
    </alternativeName>
</protein>
<dbReference type="Pfam" id="PF03061">
    <property type="entry name" value="4HBT"/>
    <property type="match status" value="1"/>
</dbReference>
<keyword evidence="12" id="KW-0966">Cell projection</keyword>
<comment type="subcellular location">
    <subcellularLocation>
        <location evidence="3">Cell projection</location>
        <location evidence="3">Ruffle membrane</location>
    </subcellularLocation>
    <subcellularLocation>
        <location evidence="2">Cytoplasm</location>
    </subcellularLocation>
    <subcellularLocation>
        <location evidence="1">Membrane</location>
        <topology evidence="1">Peripheral membrane protein</topology>
    </subcellularLocation>
</comment>
<accession>A0A1M5G6I0</accession>
<dbReference type="PANTHER" id="PTHR12418:SF19">
    <property type="entry name" value="ACYL-COENZYME A THIOESTERASE THEM4"/>
    <property type="match status" value="1"/>
</dbReference>
<dbReference type="InterPro" id="IPR029069">
    <property type="entry name" value="HotDog_dom_sf"/>
</dbReference>
<dbReference type="GO" id="GO:0016790">
    <property type="term" value="F:thiolester hydrolase activity"/>
    <property type="evidence" value="ECO:0007669"/>
    <property type="project" value="UniProtKB-ARBA"/>
</dbReference>
<evidence type="ECO:0000256" key="9">
    <source>
        <dbReference type="ARBA" id="ARBA00022946"/>
    </source>
</evidence>
<dbReference type="SUPFAM" id="SSF54637">
    <property type="entry name" value="Thioesterase/thiol ester dehydrase-isomerase"/>
    <property type="match status" value="1"/>
</dbReference>
<evidence type="ECO:0000313" key="26">
    <source>
        <dbReference type="Proteomes" id="UP000184164"/>
    </source>
</evidence>
<evidence type="ECO:0000256" key="11">
    <source>
        <dbReference type="ARBA" id="ARBA00023136"/>
    </source>
</evidence>
<name>A0A1M5G6I0_9BACT</name>
<dbReference type="RefSeq" id="WP_073003532.1">
    <property type="nucleotide sequence ID" value="NZ_FQUM01000017.1"/>
</dbReference>
<dbReference type="GO" id="GO:0016020">
    <property type="term" value="C:membrane"/>
    <property type="evidence" value="ECO:0007669"/>
    <property type="project" value="UniProtKB-SubCell"/>
</dbReference>
<dbReference type="InterPro" id="IPR052365">
    <property type="entry name" value="THEM4/THEM5_acyl-CoA_thioest"/>
</dbReference>
<dbReference type="GO" id="GO:0006631">
    <property type="term" value="P:fatty acid metabolic process"/>
    <property type="evidence" value="ECO:0007669"/>
    <property type="project" value="UniProtKB-KW"/>
</dbReference>
<evidence type="ECO:0000256" key="18">
    <source>
        <dbReference type="ARBA" id="ARBA00043210"/>
    </source>
</evidence>
<evidence type="ECO:0000256" key="10">
    <source>
        <dbReference type="ARBA" id="ARBA00023098"/>
    </source>
</evidence>
<evidence type="ECO:0000256" key="8">
    <source>
        <dbReference type="ARBA" id="ARBA00022832"/>
    </source>
</evidence>
<evidence type="ECO:0000256" key="1">
    <source>
        <dbReference type="ARBA" id="ARBA00004170"/>
    </source>
</evidence>
<dbReference type="CDD" id="cd03443">
    <property type="entry name" value="PaaI_thioesterase"/>
    <property type="match status" value="1"/>
</dbReference>
<keyword evidence="7" id="KW-0378">Hydrolase</keyword>
<evidence type="ECO:0000256" key="4">
    <source>
        <dbReference type="ARBA" id="ARBA00022475"/>
    </source>
</evidence>
<evidence type="ECO:0000256" key="17">
    <source>
        <dbReference type="ARBA" id="ARBA00040123"/>
    </source>
</evidence>
<keyword evidence="5" id="KW-0963">Cytoplasm</keyword>
<comment type="catalytic activity">
    <reaction evidence="21">
        <text>decanoyl-CoA + H2O = decanoate + CoA + H(+)</text>
        <dbReference type="Rhea" id="RHEA:40059"/>
        <dbReference type="ChEBI" id="CHEBI:15377"/>
        <dbReference type="ChEBI" id="CHEBI:15378"/>
        <dbReference type="ChEBI" id="CHEBI:27689"/>
        <dbReference type="ChEBI" id="CHEBI:57287"/>
        <dbReference type="ChEBI" id="CHEBI:61430"/>
    </reaction>
    <physiologicalReaction direction="left-to-right" evidence="21">
        <dbReference type="Rhea" id="RHEA:40060"/>
    </physiologicalReaction>
</comment>
<keyword evidence="9" id="KW-0809">Transit peptide</keyword>
<dbReference type="EC" id="3.1.2.2" evidence="16"/>
<dbReference type="InterPro" id="IPR006683">
    <property type="entry name" value="Thioestr_dom"/>
</dbReference>
<proteinExistence type="inferred from homology"/>
<dbReference type="OrthoDB" id="9792301at2"/>
<comment type="catalytic activity">
    <reaction evidence="22">
        <text>dodecanoyl-CoA + H2O = dodecanoate + CoA + H(+)</text>
        <dbReference type="Rhea" id="RHEA:30135"/>
        <dbReference type="ChEBI" id="CHEBI:15377"/>
        <dbReference type="ChEBI" id="CHEBI:15378"/>
        <dbReference type="ChEBI" id="CHEBI:18262"/>
        <dbReference type="ChEBI" id="CHEBI:57287"/>
        <dbReference type="ChEBI" id="CHEBI:57375"/>
    </reaction>
    <physiologicalReaction direction="left-to-right" evidence="22">
        <dbReference type="Rhea" id="RHEA:30136"/>
    </physiologicalReaction>
</comment>
<comment type="similarity">
    <text evidence="15">Belongs to the THEM4/THEM5 thioesterase family.</text>
</comment>
<dbReference type="EMBL" id="FQUM01000017">
    <property type="protein sequence ID" value="SHF99326.1"/>
    <property type="molecule type" value="Genomic_DNA"/>
</dbReference>
<evidence type="ECO:0000256" key="19">
    <source>
        <dbReference type="ARBA" id="ARBA00047588"/>
    </source>
</evidence>
<gene>
    <name evidence="25" type="ORF">SAMN05444274_11730</name>
</gene>
<keyword evidence="8" id="KW-0276">Fatty acid metabolism</keyword>
<comment type="catalytic activity">
    <reaction evidence="13">
        <text>(5Z,8Z,11Z,14Z)-eicosatetraenoyl-CoA + H2O = (5Z,8Z,11Z,14Z)-eicosatetraenoate + CoA + H(+)</text>
        <dbReference type="Rhea" id="RHEA:40151"/>
        <dbReference type="ChEBI" id="CHEBI:15377"/>
        <dbReference type="ChEBI" id="CHEBI:15378"/>
        <dbReference type="ChEBI" id="CHEBI:32395"/>
        <dbReference type="ChEBI" id="CHEBI:57287"/>
        <dbReference type="ChEBI" id="CHEBI:57368"/>
    </reaction>
    <physiologicalReaction direction="left-to-right" evidence="13">
        <dbReference type="Rhea" id="RHEA:40152"/>
    </physiologicalReaction>
</comment>
<evidence type="ECO:0000256" key="3">
    <source>
        <dbReference type="ARBA" id="ARBA00004632"/>
    </source>
</evidence>
<comment type="catalytic activity">
    <reaction evidence="19">
        <text>octanoyl-CoA + H2O = octanoate + CoA + H(+)</text>
        <dbReference type="Rhea" id="RHEA:30143"/>
        <dbReference type="ChEBI" id="CHEBI:15377"/>
        <dbReference type="ChEBI" id="CHEBI:15378"/>
        <dbReference type="ChEBI" id="CHEBI:25646"/>
        <dbReference type="ChEBI" id="CHEBI:57287"/>
        <dbReference type="ChEBI" id="CHEBI:57386"/>
    </reaction>
    <physiologicalReaction direction="left-to-right" evidence="19">
        <dbReference type="Rhea" id="RHEA:30144"/>
    </physiologicalReaction>
</comment>
<evidence type="ECO:0000256" key="14">
    <source>
        <dbReference type="ARBA" id="ARBA00037002"/>
    </source>
</evidence>
<evidence type="ECO:0000256" key="2">
    <source>
        <dbReference type="ARBA" id="ARBA00004496"/>
    </source>
</evidence>
<evidence type="ECO:0000256" key="7">
    <source>
        <dbReference type="ARBA" id="ARBA00022801"/>
    </source>
</evidence>
<dbReference type="Proteomes" id="UP000184164">
    <property type="component" value="Unassembled WGS sequence"/>
</dbReference>
<evidence type="ECO:0000256" key="13">
    <source>
        <dbReference type="ARBA" id="ARBA00035852"/>
    </source>
</evidence>
<keyword evidence="6" id="KW-0053">Apoptosis</keyword>